<sequence>MSGDDAYRVARSDEQTHERISNGFLGPSPI</sequence>
<dbReference type="Proteomes" id="UP000187203">
    <property type="component" value="Unassembled WGS sequence"/>
</dbReference>
<evidence type="ECO:0000313" key="3">
    <source>
        <dbReference type="Proteomes" id="UP000187203"/>
    </source>
</evidence>
<reference evidence="3" key="1">
    <citation type="submission" date="2013-09" db="EMBL/GenBank/DDBJ databases">
        <title>Corchorus olitorius genome sequencing.</title>
        <authorList>
            <person name="Alam M."/>
            <person name="Haque M.S."/>
            <person name="Islam M.S."/>
            <person name="Emdad E.M."/>
            <person name="Islam M.M."/>
            <person name="Ahmed B."/>
            <person name="Halim A."/>
            <person name="Hossen Q.M.M."/>
            <person name="Hossain M.Z."/>
            <person name="Ahmed R."/>
            <person name="Khan M.M."/>
            <person name="Islam R."/>
            <person name="Rashid M.M."/>
            <person name="Khan S.A."/>
            <person name="Rahman M.S."/>
            <person name="Alam M."/>
            <person name="Yahiya A.S."/>
            <person name="Khan M.S."/>
            <person name="Azam M.S."/>
            <person name="Haque T."/>
            <person name="Lashkar M.Z.H."/>
            <person name="Akhand A.I."/>
            <person name="Morshed G."/>
            <person name="Roy S."/>
            <person name="Uddin K.S."/>
            <person name="Rabeya T."/>
            <person name="Hossain A.S."/>
            <person name="Chowdhury A."/>
            <person name="Snigdha A.R."/>
            <person name="Mortoza M.S."/>
            <person name="Matin S.A."/>
            <person name="Hoque S.M.E."/>
            <person name="Islam M.K."/>
            <person name="Roy D.K."/>
            <person name="Haider R."/>
            <person name="Moosa M.M."/>
            <person name="Elias S.M."/>
            <person name="Hasan A.M."/>
            <person name="Jahan S."/>
            <person name="Shafiuddin M."/>
            <person name="Mahmood N."/>
            <person name="Shommy N.S."/>
        </authorList>
    </citation>
    <scope>NUCLEOTIDE SEQUENCE [LARGE SCALE GENOMIC DNA]</scope>
    <source>
        <strain evidence="3">cv. O-4</strain>
    </source>
</reference>
<feature type="region of interest" description="Disordered" evidence="1">
    <location>
        <begin position="1"/>
        <end position="30"/>
    </location>
</feature>
<accession>A0A1R3K781</accession>
<gene>
    <name evidence="2" type="ORF">COLO4_10798</name>
</gene>
<evidence type="ECO:0000313" key="2">
    <source>
        <dbReference type="EMBL" id="OMP02848.1"/>
    </source>
</evidence>
<comment type="caution">
    <text evidence="2">The sequence shown here is derived from an EMBL/GenBank/DDBJ whole genome shotgun (WGS) entry which is preliminary data.</text>
</comment>
<name>A0A1R3K781_9ROSI</name>
<protein>
    <submittedName>
        <fullName evidence="2">Uncharacterized protein</fullName>
    </submittedName>
</protein>
<organism evidence="2 3">
    <name type="scientific">Corchorus olitorius</name>
    <dbReference type="NCBI Taxonomy" id="93759"/>
    <lineage>
        <taxon>Eukaryota</taxon>
        <taxon>Viridiplantae</taxon>
        <taxon>Streptophyta</taxon>
        <taxon>Embryophyta</taxon>
        <taxon>Tracheophyta</taxon>
        <taxon>Spermatophyta</taxon>
        <taxon>Magnoliopsida</taxon>
        <taxon>eudicotyledons</taxon>
        <taxon>Gunneridae</taxon>
        <taxon>Pentapetalae</taxon>
        <taxon>rosids</taxon>
        <taxon>malvids</taxon>
        <taxon>Malvales</taxon>
        <taxon>Malvaceae</taxon>
        <taxon>Grewioideae</taxon>
        <taxon>Apeibeae</taxon>
        <taxon>Corchorus</taxon>
    </lineage>
</organism>
<dbReference type="AlphaFoldDB" id="A0A1R3K781"/>
<keyword evidence="3" id="KW-1185">Reference proteome</keyword>
<evidence type="ECO:0000256" key="1">
    <source>
        <dbReference type="SAM" id="MobiDB-lite"/>
    </source>
</evidence>
<feature type="compositionally biased region" description="Basic and acidic residues" evidence="1">
    <location>
        <begin position="1"/>
        <end position="20"/>
    </location>
</feature>
<dbReference type="EMBL" id="AWUE01014581">
    <property type="protein sequence ID" value="OMP02848.1"/>
    <property type="molecule type" value="Genomic_DNA"/>
</dbReference>
<proteinExistence type="predicted"/>